<dbReference type="Pfam" id="PF00202">
    <property type="entry name" value="Aminotran_3"/>
    <property type="match status" value="1"/>
</dbReference>
<accession>A0A382P991</accession>
<evidence type="ECO:0000313" key="2">
    <source>
        <dbReference type="EMBL" id="SVC69836.1"/>
    </source>
</evidence>
<evidence type="ECO:0008006" key="3">
    <source>
        <dbReference type="Google" id="ProtNLM"/>
    </source>
</evidence>
<dbReference type="InterPro" id="IPR015422">
    <property type="entry name" value="PyrdxlP-dep_Trfase_small"/>
</dbReference>
<sequence length="126" mass="13466">DLVTQCARMGELMLEQLMPLQDLPIVGEVRGKGLLIGIEFVADQENRTPFDPAQGVTGMIVDSIFEKGVLVMPGAPGSVDGISGDHIAISPPFTITESEVNQIVEVVKNSIVEVSAKLGYRSNWSG</sequence>
<dbReference type="InterPro" id="IPR005814">
    <property type="entry name" value="Aminotrans_3"/>
</dbReference>
<protein>
    <recommendedName>
        <fullName evidence="3">Aminotransferase class III-fold pyridoxal phosphate-dependent enzyme</fullName>
    </recommendedName>
</protein>
<dbReference type="InterPro" id="IPR015424">
    <property type="entry name" value="PyrdxlP-dep_Trfase"/>
</dbReference>
<dbReference type="GO" id="GO:0030170">
    <property type="term" value="F:pyridoxal phosphate binding"/>
    <property type="evidence" value="ECO:0007669"/>
    <property type="project" value="InterPro"/>
</dbReference>
<feature type="non-terminal residue" evidence="2">
    <location>
        <position position="1"/>
    </location>
</feature>
<dbReference type="EMBL" id="UINC01105700">
    <property type="protein sequence ID" value="SVC69836.1"/>
    <property type="molecule type" value="Genomic_DNA"/>
</dbReference>
<dbReference type="GO" id="GO:0008483">
    <property type="term" value="F:transaminase activity"/>
    <property type="evidence" value="ECO:0007669"/>
    <property type="project" value="InterPro"/>
</dbReference>
<dbReference type="GO" id="GO:0005829">
    <property type="term" value="C:cytosol"/>
    <property type="evidence" value="ECO:0007669"/>
    <property type="project" value="TreeGrafter"/>
</dbReference>
<organism evidence="2">
    <name type="scientific">marine metagenome</name>
    <dbReference type="NCBI Taxonomy" id="408172"/>
    <lineage>
        <taxon>unclassified sequences</taxon>
        <taxon>metagenomes</taxon>
        <taxon>ecological metagenomes</taxon>
    </lineage>
</organism>
<gene>
    <name evidence="2" type="ORF">METZ01_LOCUS322690</name>
</gene>
<proteinExistence type="inferred from homology"/>
<evidence type="ECO:0000256" key="1">
    <source>
        <dbReference type="ARBA" id="ARBA00008954"/>
    </source>
</evidence>
<reference evidence="2" key="1">
    <citation type="submission" date="2018-05" db="EMBL/GenBank/DDBJ databases">
        <authorList>
            <person name="Lanie J.A."/>
            <person name="Ng W.-L."/>
            <person name="Kazmierczak K.M."/>
            <person name="Andrzejewski T.M."/>
            <person name="Davidsen T.M."/>
            <person name="Wayne K.J."/>
            <person name="Tettelin H."/>
            <person name="Glass J.I."/>
            <person name="Rusch D."/>
            <person name="Podicherti R."/>
            <person name="Tsui H.-C.T."/>
            <person name="Winkler M.E."/>
        </authorList>
    </citation>
    <scope>NUCLEOTIDE SEQUENCE</scope>
</reference>
<dbReference type="SUPFAM" id="SSF53383">
    <property type="entry name" value="PLP-dependent transferases"/>
    <property type="match status" value="1"/>
</dbReference>
<dbReference type="AlphaFoldDB" id="A0A382P991"/>
<comment type="similarity">
    <text evidence="1">Belongs to the class-III pyridoxal-phosphate-dependent aminotransferase family.</text>
</comment>
<dbReference type="PANTHER" id="PTHR43094:SF1">
    <property type="entry name" value="AMINOTRANSFERASE CLASS-III"/>
    <property type="match status" value="1"/>
</dbReference>
<name>A0A382P991_9ZZZZ</name>
<dbReference type="Gene3D" id="3.90.1150.10">
    <property type="entry name" value="Aspartate Aminotransferase, domain 1"/>
    <property type="match status" value="1"/>
</dbReference>
<dbReference type="PANTHER" id="PTHR43094">
    <property type="entry name" value="AMINOTRANSFERASE"/>
    <property type="match status" value="1"/>
</dbReference>